<dbReference type="Proteomes" id="UP001249851">
    <property type="component" value="Unassembled WGS sequence"/>
</dbReference>
<keyword evidence="3" id="KW-0812">Transmembrane</keyword>
<dbReference type="InterPro" id="IPR039672">
    <property type="entry name" value="MFS_2"/>
</dbReference>
<dbReference type="Gene3D" id="1.20.1250.20">
    <property type="entry name" value="MFS general substrate transporter like domains"/>
    <property type="match status" value="1"/>
</dbReference>
<feature type="compositionally biased region" description="Basic residues" evidence="2">
    <location>
        <begin position="1"/>
        <end position="12"/>
    </location>
</feature>
<dbReference type="AlphaFoldDB" id="A0AAD9V913"/>
<dbReference type="PANTHER" id="PTHR11328:SF28">
    <property type="entry name" value="MAJOR FACILITATOR SUPERFAMILY DOMAIN-CONTAINING PROTEIN 12"/>
    <property type="match status" value="1"/>
</dbReference>
<dbReference type="EMBL" id="JARQWQ010000020">
    <property type="protein sequence ID" value="KAK2565205.1"/>
    <property type="molecule type" value="Genomic_DNA"/>
</dbReference>
<feature type="transmembrane region" description="Helical" evidence="3">
    <location>
        <begin position="369"/>
        <end position="392"/>
    </location>
</feature>
<keyword evidence="5" id="KW-1185">Reference proteome</keyword>
<name>A0AAD9V913_ACRCE</name>
<evidence type="ECO:0000313" key="5">
    <source>
        <dbReference type="Proteomes" id="UP001249851"/>
    </source>
</evidence>
<feature type="region of interest" description="Disordered" evidence="2">
    <location>
        <begin position="42"/>
        <end position="142"/>
    </location>
</feature>
<reference evidence="4" key="2">
    <citation type="journal article" date="2023" name="Science">
        <title>Genomic signatures of disease resistance in endangered staghorn corals.</title>
        <authorList>
            <person name="Vollmer S.V."/>
            <person name="Selwyn J.D."/>
            <person name="Despard B.A."/>
            <person name="Roesel C.L."/>
        </authorList>
    </citation>
    <scope>NUCLEOTIDE SEQUENCE</scope>
    <source>
        <strain evidence="4">K2</strain>
    </source>
</reference>
<sequence>TRKGQTLLKKKKPPEGDLQSFSSDPYCASVVDKPRSASVLDVYSDEESKGTSQVSKEPKPIINVSDISLETKSTPLSNTKAKGSNTSEQESHPSRKKARVSFSDGIRCTTTTKSNANEEETLKLNEKEPPKRDHKSWSSGGPYCTDGVNKDLSVSVLGLRSDDKSNDTSHGCEEPAPVNASAISLEIKKSPLSKTKANSKPIVNSCESETPPLRRLNREKTVRDWLFDPCLHIESIAYLPLIMSISASVSSILSKKVVQKIGNKLCFIFAAILVSSSGVITYFMEAESSKTMIYPAVTLLGFGFSLMLVNSLSFATDLIGDNTKTSGFVFAFMSLVASVICGCLVVIIQELFPEQRGTDCEECGDYMRLVFSLGVITFSTFGAFLVLLLYYINRFQGKSSSSTSEESEISK</sequence>
<feature type="non-terminal residue" evidence="4">
    <location>
        <position position="1"/>
    </location>
</feature>
<dbReference type="PANTHER" id="PTHR11328">
    <property type="entry name" value="MAJOR FACILITATOR SUPERFAMILY DOMAIN-CONTAINING PROTEIN"/>
    <property type="match status" value="1"/>
</dbReference>
<dbReference type="InterPro" id="IPR036259">
    <property type="entry name" value="MFS_trans_sf"/>
</dbReference>
<evidence type="ECO:0000256" key="1">
    <source>
        <dbReference type="ARBA" id="ARBA00008335"/>
    </source>
</evidence>
<feature type="region of interest" description="Disordered" evidence="2">
    <location>
        <begin position="1"/>
        <end position="29"/>
    </location>
</feature>
<organism evidence="4 5">
    <name type="scientific">Acropora cervicornis</name>
    <name type="common">Staghorn coral</name>
    <dbReference type="NCBI Taxonomy" id="6130"/>
    <lineage>
        <taxon>Eukaryota</taxon>
        <taxon>Metazoa</taxon>
        <taxon>Cnidaria</taxon>
        <taxon>Anthozoa</taxon>
        <taxon>Hexacorallia</taxon>
        <taxon>Scleractinia</taxon>
        <taxon>Astrocoeniina</taxon>
        <taxon>Acroporidae</taxon>
        <taxon>Acropora</taxon>
    </lineage>
</organism>
<accession>A0AAD9V913</accession>
<dbReference type="GO" id="GO:0005886">
    <property type="term" value="C:plasma membrane"/>
    <property type="evidence" value="ECO:0007669"/>
    <property type="project" value="TreeGrafter"/>
</dbReference>
<dbReference type="SUPFAM" id="SSF103473">
    <property type="entry name" value="MFS general substrate transporter"/>
    <property type="match status" value="1"/>
</dbReference>
<evidence type="ECO:0000313" key="4">
    <source>
        <dbReference type="EMBL" id="KAK2565205.1"/>
    </source>
</evidence>
<feature type="compositionally biased region" description="Polar residues" evidence="2">
    <location>
        <begin position="65"/>
        <end position="88"/>
    </location>
</feature>
<protein>
    <submittedName>
        <fullName evidence="4">Major facilitator superfamily domain-containing protein 12</fullName>
    </submittedName>
</protein>
<feature type="transmembrane region" description="Helical" evidence="3">
    <location>
        <begin position="296"/>
        <end position="315"/>
    </location>
</feature>
<proteinExistence type="inferred from homology"/>
<evidence type="ECO:0000256" key="2">
    <source>
        <dbReference type="SAM" id="MobiDB-lite"/>
    </source>
</evidence>
<dbReference type="GO" id="GO:0008643">
    <property type="term" value="P:carbohydrate transport"/>
    <property type="evidence" value="ECO:0007669"/>
    <property type="project" value="InterPro"/>
</dbReference>
<keyword evidence="3" id="KW-1133">Transmembrane helix</keyword>
<feature type="transmembrane region" description="Helical" evidence="3">
    <location>
        <begin position="265"/>
        <end position="284"/>
    </location>
</feature>
<gene>
    <name evidence="4" type="ORF">P5673_011135</name>
</gene>
<keyword evidence="3" id="KW-0472">Membrane</keyword>
<comment type="similarity">
    <text evidence="1">Belongs to the major facilitator superfamily.</text>
</comment>
<feature type="transmembrane region" description="Helical" evidence="3">
    <location>
        <begin position="327"/>
        <end position="349"/>
    </location>
</feature>
<comment type="caution">
    <text evidence="4">The sequence shown here is derived from an EMBL/GenBank/DDBJ whole genome shotgun (WGS) entry which is preliminary data.</text>
</comment>
<evidence type="ECO:0000256" key="3">
    <source>
        <dbReference type="SAM" id="Phobius"/>
    </source>
</evidence>
<feature type="compositionally biased region" description="Basic and acidic residues" evidence="2">
    <location>
        <begin position="120"/>
        <end position="131"/>
    </location>
</feature>
<reference evidence="4" key="1">
    <citation type="journal article" date="2023" name="G3 (Bethesda)">
        <title>Whole genome assembly and annotation of the endangered Caribbean coral Acropora cervicornis.</title>
        <authorList>
            <person name="Selwyn J.D."/>
            <person name="Vollmer S.V."/>
        </authorList>
    </citation>
    <scope>NUCLEOTIDE SEQUENCE</scope>
    <source>
        <strain evidence="4">K2</strain>
    </source>
</reference>
<dbReference type="GO" id="GO:0015293">
    <property type="term" value="F:symporter activity"/>
    <property type="evidence" value="ECO:0007669"/>
    <property type="project" value="InterPro"/>
</dbReference>